<reference evidence="16" key="1">
    <citation type="submission" date="2021-03" db="EMBL/GenBank/DDBJ databases">
        <authorList>
            <person name="Bekaert M."/>
        </authorList>
    </citation>
    <scope>NUCLEOTIDE SEQUENCE</scope>
</reference>
<feature type="compositionally biased region" description="Basic residues" evidence="12">
    <location>
        <begin position="199"/>
        <end position="234"/>
    </location>
</feature>
<feature type="region of interest" description="Disordered" evidence="12">
    <location>
        <begin position="199"/>
        <end position="243"/>
    </location>
</feature>
<evidence type="ECO:0000256" key="10">
    <source>
        <dbReference type="ARBA" id="ARBA00023136"/>
    </source>
</evidence>
<keyword evidence="17" id="KW-1185">Reference proteome</keyword>
<evidence type="ECO:0000256" key="2">
    <source>
        <dbReference type="ARBA" id="ARBA00004141"/>
    </source>
</evidence>
<evidence type="ECO:0000256" key="8">
    <source>
        <dbReference type="ARBA" id="ARBA00022801"/>
    </source>
</evidence>
<feature type="transmembrane region" description="Helical" evidence="13">
    <location>
        <begin position="368"/>
        <end position="386"/>
    </location>
</feature>
<protein>
    <recommendedName>
        <fullName evidence="5">alpha-L-fucosidase</fullName>
        <ecNumber evidence="5">3.2.1.51</ecNumber>
    </recommendedName>
</protein>
<evidence type="ECO:0000256" key="13">
    <source>
        <dbReference type="SAM" id="Phobius"/>
    </source>
</evidence>
<dbReference type="GO" id="GO:0006004">
    <property type="term" value="P:fucose metabolic process"/>
    <property type="evidence" value="ECO:0007669"/>
    <property type="project" value="InterPro"/>
</dbReference>
<name>A0A8S3Q093_MYTED</name>
<evidence type="ECO:0000256" key="7">
    <source>
        <dbReference type="ARBA" id="ARBA00022729"/>
    </source>
</evidence>
<dbReference type="Gene3D" id="3.20.20.80">
    <property type="entry name" value="Glycosidases"/>
    <property type="match status" value="1"/>
</dbReference>
<dbReference type="PANTHER" id="PTHR16007">
    <property type="entry name" value="EPIDIDYMAL MEMBRANE PROTEIN E9-RELATED"/>
    <property type="match status" value="1"/>
</dbReference>
<dbReference type="InterPro" id="IPR016286">
    <property type="entry name" value="FUC_metazoa-typ"/>
</dbReference>
<keyword evidence="9 13" id="KW-1133">Transmembrane helix</keyword>
<comment type="function">
    <text evidence="1">Alpha-L-fucosidase is responsible for hydrolyzing the alpha-1,6-linked fucose joined to the reducing-end N-acetylglucosamine of the carbohydrate moieties of glycoproteins.</text>
</comment>
<evidence type="ECO:0000256" key="1">
    <source>
        <dbReference type="ARBA" id="ARBA00004071"/>
    </source>
</evidence>
<gene>
    <name evidence="16" type="ORF">MEDL_3746</name>
</gene>
<keyword evidence="6 13" id="KW-0812">Transmembrane</keyword>
<feature type="chain" id="PRO_5035851658" description="alpha-L-fucosidase" evidence="14">
    <location>
        <begin position="24"/>
        <end position="518"/>
    </location>
</feature>
<evidence type="ECO:0000259" key="15">
    <source>
        <dbReference type="Pfam" id="PF01120"/>
    </source>
</evidence>
<feature type="transmembrane region" description="Helical" evidence="13">
    <location>
        <begin position="267"/>
        <end position="289"/>
    </location>
</feature>
<dbReference type="InterPro" id="IPR000933">
    <property type="entry name" value="Glyco_hydro_29"/>
</dbReference>
<dbReference type="InterPro" id="IPR006904">
    <property type="entry name" value="DUF716"/>
</dbReference>
<accession>A0A8S3Q093</accession>
<dbReference type="SMART" id="SM00812">
    <property type="entry name" value="Alpha_L_fucos"/>
    <property type="match status" value="1"/>
</dbReference>
<evidence type="ECO:0000256" key="11">
    <source>
        <dbReference type="ARBA" id="ARBA00023295"/>
    </source>
</evidence>
<comment type="caution">
    <text evidence="16">The sequence shown here is derived from an EMBL/GenBank/DDBJ whole genome shotgun (WGS) entry which is preliminary data.</text>
</comment>
<dbReference type="GO" id="GO:0016020">
    <property type="term" value="C:membrane"/>
    <property type="evidence" value="ECO:0007669"/>
    <property type="project" value="UniProtKB-SubCell"/>
</dbReference>
<keyword evidence="10 13" id="KW-0472">Membrane</keyword>
<dbReference type="InterPro" id="IPR042127">
    <property type="entry name" value="TMEM45"/>
</dbReference>
<evidence type="ECO:0000256" key="9">
    <source>
        <dbReference type="ARBA" id="ARBA00022989"/>
    </source>
</evidence>
<comment type="similarity">
    <text evidence="3">Belongs to the TMEM45 family.</text>
</comment>
<keyword evidence="7 14" id="KW-0732">Signal</keyword>
<dbReference type="GO" id="GO:0004560">
    <property type="term" value="F:alpha-L-fucosidase activity"/>
    <property type="evidence" value="ECO:0007669"/>
    <property type="project" value="UniProtKB-EC"/>
</dbReference>
<evidence type="ECO:0000313" key="16">
    <source>
        <dbReference type="EMBL" id="CAG2188320.1"/>
    </source>
</evidence>
<dbReference type="Pfam" id="PF01120">
    <property type="entry name" value="Alpha_L_fucos"/>
    <property type="match status" value="1"/>
</dbReference>
<dbReference type="SUPFAM" id="SSF51445">
    <property type="entry name" value="(Trans)glycosidases"/>
    <property type="match status" value="1"/>
</dbReference>
<dbReference type="PROSITE" id="PS51257">
    <property type="entry name" value="PROKAR_LIPOPROTEIN"/>
    <property type="match status" value="1"/>
</dbReference>
<dbReference type="InterPro" id="IPR017853">
    <property type="entry name" value="GH"/>
</dbReference>
<feature type="signal peptide" evidence="14">
    <location>
        <begin position="1"/>
        <end position="23"/>
    </location>
</feature>
<keyword evidence="11 16" id="KW-0326">Glycosidase</keyword>
<evidence type="ECO:0000256" key="14">
    <source>
        <dbReference type="SAM" id="SignalP"/>
    </source>
</evidence>
<dbReference type="AlphaFoldDB" id="A0A8S3Q093"/>
<dbReference type="Proteomes" id="UP000683360">
    <property type="component" value="Unassembled WGS sequence"/>
</dbReference>
<evidence type="ECO:0000256" key="12">
    <source>
        <dbReference type="SAM" id="MobiDB-lite"/>
    </source>
</evidence>
<evidence type="ECO:0000256" key="5">
    <source>
        <dbReference type="ARBA" id="ARBA00012662"/>
    </source>
</evidence>
<dbReference type="Pfam" id="PF04819">
    <property type="entry name" value="DUF716"/>
    <property type="match status" value="1"/>
</dbReference>
<evidence type="ECO:0000256" key="4">
    <source>
        <dbReference type="ARBA" id="ARBA00007951"/>
    </source>
</evidence>
<proteinExistence type="inferred from homology"/>
<organism evidence="16 17">
    <name type="scientific">Mytilus edulis</name>
    <name type="common">Blue mussel</name>
    <dbReference type="NCBI Taxonomy" id="6550"/>
    <lineage>
        <taxon>Eukaryota</taxon>
        <taxon>Metazoa</taxon>
        <taxon>Spiralia</taxon>
        <taxon>Lophotrochozoa</taxon>
        <taxon>Mollusca</taxon>
        <taxon>Bivalvia</taxon>
        <taxon>Autobranchia</taxon>
        <taxon>Pteriomorphia</taxon>
        <taxon>Mytilida</taxon>
        <taxon>Mytiloidea</taxon>
        <taxon>Mytilidae</taxon>
        <taxon>Mytilinae</taxon>
        <taxon>Mytilus</taxon>
    </lineage>
</organism>
<feature type="transmembrane region" description="Helical" evidence="13">
    <location>
        <begin position="341"/>
        <end position="361"/>
    </location>
</feature>
<feature type="transmembrane region" description="Helical" evidence="13">
    <location>
        <begin position="392"/>
        <end position="413"/>
    </location>
</feature>
<feature type="domain" description="Glycoside hydrolase family 29 N-terminal" evidence="15">
    <location>
        <begin position="25"/>
        <end position="159"/>
    </location>
</feature>
<dbReference type="EC" id="3.2.1.51" evidence="5"/>
<sequence>MHLRIGCFMTFLLLFVFIACTSCIRYEPNWESIDSRPVPGWFDDSKIGILIHYGVFSVPSILSEWFVEQWLGWKSPILMKFMKENYRPDFTYADFAPQLTAEFFDAKEWANLLKLSGAKYVVLTAKHHEGFTMWPSNFSWNWNSMDVGPKRDIVEVLHKRKWENVMTIDKHSAGYRRNSKLSDYFTMNELLTQVAQTVRKKAHHNREKAHHNKEKAHHNKEKPHHNREKPHHNKEKPYHDKEGKLRSNEQHVDWIKHNQQVTIMGTFMGHVFPGSIFIIIGIWWMVNILRRYFDCKNSNAPFSSTVTFKLKRFPIEAVCKVLFITVGLIDELTSNNKQHATMYAFFGLTGIVDLMVFFNTLPIKDLDYVTFSFALLMEAIVFKYHLFGRDTLNVVLHHLLIFVILTTFAVTLLEMKFKNVVTLPLFRSYLLILQGTWFYQVGCILYKNPFFEPWESNDNNSLMNTGLIFTWHCGIIFIAFIFTVCVFSILYRQKEPIKRTFDQSNSSECETELLLEEN</sequence>
<evidence type="ECO:0000256" key="3">
    <source>
        <dbReference type="ARBA" id="ARBA00006948"/>
    </source>
</evidence>
<dbReference type="InterPro" id="IPR057739">
    <property type="entry name" value="Glyco_hydro_29_N"/>
</dbReference>
<dbReference type="OrthoDB" id="6039950at2759"/>
<comment type="similarity">
    <text evidence="4">Belongs to the glycosyl hydrolase 29 family.</text>
</comment>
<comment type="subcellular location">
    <subcellularLocation>
        <location evidence="2">Membrane</location>
        <topology evidence="2">Multi-pass membrane protein</topology>
    </subcellularLocation>
</comment>
<dbReference type="PRINTS" id="PR00741">
    <property type="entry name" value="GLHYDRLASE29"/>
</dbReference>
<feature type="transmembrane region" description="Helical" evidence="13">
    <location>
        <begin position="467"/>
        <end position="491"/>
    </location>
</feature>
<keyword evidence="8 16" id="KW-0378">Hydrolase</keyword>
<evidence type="ECO:0000256" key="6">
    <source>
        <dbReference type="ARBA" id="ARBA00022692"/>
    </source>
</evidence>
<dbReference type="PANTHER" id="PTHR16007:SF15">
    <property type="entry name" value="TRANSMEMBRANE PROTEIN 45B"/>
    <property type="match status" value="1"/>
</dbReference>
<dbReference type="EMBL" id="CAJPWZ010000214">
    <property type="protein sequence ID" value="CAG2188320.1"/>
    <property type="molecule type" value="Genomic_DNA"/>
</dbReference>
<evidence type="ECO:0000313" key="17">
    <source>
        <dbReference type="Proteomes" id="UP000683360"/>
    </source>
</evidence>